<evidence type="ECO:0000256" key="3">
    <source>
        <dbReference type="SAM" id="Coils"/>
    </source>
</evidence>
<name>A0A2A9ND44_9AGAR</name>
<dbReference type="InterPro" id="IPR018163">
    <property type="entry name" value="Thr/Ala-tRNA-synth_IIc_edit"/>
</dbReference>
<dbReference type="InterPro" id="IPR051335">
    <property type="entry name" value="Alanyl-tRNA_Editing_Enzymes"/>
</dbReference>
<dbReference type="SUPFAM" id="SSF55186">
    <property type="entry name" value="ThrRS/AlaRS common domain"/>
    <property type="match status" value="1"/>
</dbReference>
<dbReference type="Gene3D" id="3.30.980.10">
    <property type="entry name" value="Threonyl-trna Synthetase, Chain A, domain 2"/>
    <property type="match status" value="1"/>
</dbReference>
<keyword evidence="3" id="KW-0175">Coiled coil</keyword>
<dbReference type="GO" id="GO:0000166">
    <property type="term" value="F:nucleotide binding"/>
    <property type="evidence" value="ECO:0007669"/>
    <property type="project" value="InterPro"/>
</dbReference>
<gene>
    <name evidence="4" type="ORF">AMATHDRAFT_156090</name>
</gene>
<reference evidence="4 5" key="1">
    <citation type="submission" date="2014-02" db="EMBL/GenBank/DDBJ databases">
        <title>Transposable element dynamics among asymbiotic and ectomycorrhizal Amanita fungi.</title>
        <authorList>
            <consortium name="DOE Joint Genome Institute"/>
            <person name="Hess J."/>
            <person name="Skrede I."/>
            <person name="Wolfe B."/>
            <person name="LaButti K."/>
            <person name="Ohm R.A."/>
            <person name="Grigoriev I.V."/>
            <person name="Pringle A."/>
        </authorList>
    </citation>
    <scope>NUCLEOTIDE SEQUENCE [LARGE SCALE GENOMIC DNA]</scope>
    <source>
        <strain evidence="4 5">SKay4041</strain>
    </source>
</reference>
<dbReference type="PANTHER" id="PTHR43462">
    <property type="entry name" value="ALANYL-TRNA EDITING PROTEIN"/>
    <property type="match status" value="1"/>
</dbReference>
<keyword evidence="5" id="KW-1185">Reference proteome</keyword>
<keyword evidence="1" id="KW-0479">Metal-binding</keyword>
<dbReference type="InterPro" id="IPR009000">
    <property type="entry name" value="Transl_B-barrel_sf"/>
</dbReference>
<accession>A0A2A9ND44</accession>
<feature type="coiled-coil region" evidence="3">
    <location>
        <begin position="355"/>
        <end position="382"/>
    </location>
</feature>
<dbReference type="AlphaFoldDB" id="A0A2A9ND44"/>
<dbReference type="EMBL" id="KZ302227">
    <property type="protein sequence ID" value="PFH46167.1"/>
    <property type="molecule type" value="Genomic_DNA"/>
</dbReference>
<evidence type="ECO:0000256" key="2">
    <source>
        <dbReference type="ARBA" id="ARBA00022833"/>
    </source>
</evidence>
<organism evidence="4 5">
    <name type="scientific">Amanita thiersii Skay4041</name>
    <dbReference type="NCBI Taxonomy" id="703135"/>
    <lineage>
        <taxon>Eukaryota</taxon>
        <taxon>Fungi</taxon>
        <taxon>Dikarya</taxon>
        <taxon>Basidiomycota</taxon>
        <taxon>Agaricomycotina</taxon>
        <taxon>Agaricomycetes</taxon>
        <taxon>Agaricomycetidae</taxon>
        <taxon>Agaricales</taxon>
        <taxon>Pluteineae</taxon>
        <taxon>Amanitaceae</taxon>
        <taxon>Amanita</taxon>
    </lineage>
</organism>
<protein>
    <recommendedName>
        <fullName evidence="6">Threonyl/alanyl tRNA synthetase SAD domain-containing protein</fullName>
    </recommendedName>
</protein>
<dbReference type="PANTHER" id="PTHR43462:SF1">
    <property type="entry name" value="ALANYL-TRNA EDITING PROTEIN AARSD1"/>
    <property type="match status" value="1"/>
</dbReference>
<keyword evidence="2" id="KW-0862">Zinc</keyword>
<dbReference type="OrthoDB" id="288942at2759"/>
<dbReference type="Proteomes" id="UP000242287">
    <property type="component" value="Unassembled WGS sequence"/>
</dbReference>
<evidence type="ECO:0000256" key="1">
    <source>
        <dbReference type="ARBA" id="ARBA00022723"/>
    </source>
</evidence>
<dbReference type="Gene3D" id="2.40.30.130">
    <property type="match status" value="1"/>
</dbReference>
<dbReference type="STRING" id="703135.A0A2A9ND44"/>
<dbReference type="SUPFAM" id="SSF50447">
    <property type="entry name" value="Translation proteins"/>
    <property type="match status" value="1"/>
</dbReference>
<evidence type="ECO:0000313" key="5">
    <source>
        <dbReference type="Proteomes" id="UP000242287"/>
    </source>
</evidence>
<evidence type="ECO:0000313" key="4">
    <source>
        <dbReference type="EMBL" id="PFH46167.1"/>
    </source>
</evidence>
<sequence>MAASVILLPPVTHPDYFKVISPTLSVPSDPRVSIPVGLLACQRDPLLKELETVVVSSAISNLQPSSNNGAKKAKKSVIAPPLPQNPLIEVILHDTVIFPEGGGQPTDTGIITTLNDGKQWEVVQAKRHGGHAVQYIEVKEGGIDAAIQVFTPGVKVLVSLGQHGSARRYDHMSMHTSQHLLSALLESRHNLPTLSWSLTNYPDPCYVEVPRGMSYDEIMAIQDEANKLVFEGRKVYVEVQELDEDREKLNPPTLESGRAVGKALPEDYTGGVKRVVIIDGIDRNPCCGTHLPSIHNLQLFLLPHTEALSRSSTTSARLYFLSGPRLIAHLTSTHGLLTKTASILSCGSPLVPERVDQVIDERKRAEKRVADLETELAKTLADVLTNDIISAPEGVLYKKHIHRVDNTSNPLSFLTAVSFATTNALPSPPTSYLCVLSSSPLPQTSSSMTVLLLFGSDDKIVKVAGEALRTKLGVKGGGKGQKWSGKFTGVWRQQEDHLVEDMLKEL</sequence>
<dbReference type="GO" id="GO:0002196">
    <property type="term" value="F:Ser-tRNA(Ala) deacylase activity"/>
    <property type="evidence" value="ECO:0007669"/>
    <property type="project" value="TreeGrafter"/>
</dbReference>
<dbReference type="GO" id="GO:0046872">
    <property type="term" value="F:metal ion binding"/>
    <property type="evidence" value="ECO:0007669"/>
    <property type="project" value="UniProtKB-KW"/>
</dbReference>
<evidence type="ECO:0008006" key="6">
    <source>
        <dbReference type="Google" id="ProtNLM"/>
    </source>
</evidence>
<proteinExistence type="predicted"/>